<dbReference type="Pfam" id="PF23233">
    <property type="entry name" value="HAT_Syf1_CNRKL1_N"/>
    <property type="match status" value="2"/>
</dbReference>
<keyword evidence="3" id="KW-0507">mRNA processing</keyword>
<evidence type="ECO:0000256" key="8">
    <source>
        <dbReference type="ARBA" id="ARBA00037040"/>
    </source>
</evidence>
<feature type="domain" description="Pre-mRNA-splicing factor Syf1-like N-terminal HAT-repeats" evidence="10">
    <location>
        <begin position="308"/>
        <end position="467"/>
    </location>
</feature>
<dbReference type="InterPro" id="IPR055433">
    <property type="entry name" value="HAT_Syf1-like_N"/>
</dbReference>
<reference evidence="11 12" key="2">
    <citation type="submission" date="2016-08" db="EMBL/GenBank/DDBJ databases">
        <title>Pervasive Adenine N6-methylation of Active Genes in Fungi.</title>
        <authorList>
            <consortium name="DOE Joint Genome Institute"/>
            <person name="Mondo S.J."/>
            <person name="Dannebaum R.O."/>
            <person name="Kuo R.C."/>
            <person name="Labutti K."/>
            <person name="Haridas S."/>
            <person name="Kuo A."/>
            <person name="Salamov A."/>
            <person name="Ahrendt S.R."/>
            <person name="Lipzen A."/>
            <person name="Sullivan W."/>
            <person name="Andreopoulos W.B."/>
            <person name="Clum A."/>
            <person name="Lindquist E."/>
            <person name="Daum C."/>
            <person name="Ramamoorthy G.K."/>
            <person name="Gryganskyi A."/>
            <person name="Culley D."/>
            <person name="Magnuson J.K."/>
            <person name="James T.Y."/>
            <person name="O'Malley M.A."/>
            <person name="Stajich J.E."/>
            <person name="Spatafora J.W."/>
            <person name="Visel A."/>
            <person name="Grigoriev I.V."/>
        </authorList>
    </citation>
    <scope>NUCLEOTIDE SEQUENCE [LARGE SCALE GENOMIC DNA]</scope>
    <source>
        <strain evidence="12">finn</strain>
    </source>
</reference>
<keyword evidence="5" id="KW-0677">Repeat</keyword>
<dbReference type="GO" id="GO:0071004">
    <property type="term" value="C:U2-type prespliceosome"/>
    <property type="evidence" value="ECO:0007669"/>
    <property type="project" value="EnsemblFungi"/>
</dbReference>
<dbReference type="STRING" id="1754191.A0A1Y1V587"/>
<dbReference type="InterPro" id="IPR059164">
    <property type="entry name" value="HAT_PRP39_C"/>
</dbReference>
<dbReference type="InterPro" id="IPR003107">
    <property type="entry name" value="HAT"/>
</dbReference>
<dbReference type="GO" id="GO:0071011">
    <property type="term" value="C:precatalytic spliceosome"/>
    <property type="evidence" value="ECO:0007669"/>
    <property type="project" value="TreeGrafter"/>
</dbReference>
<dbReference type="InterPro" id="IPR011990">
    <property type="entry name" value="TPR-like_helical_dom_sf"/>
</dbReference>
<comment type="similarity">
    <text evidence="2">Belongs to the crooked-neck family.</text>
</comment>
<evidence type="ECO:0000256" key="9">
    <source>
        <dbReference type="SAM" id="MobiDB-lite"/>
    </source>
</evidence>
<keyword evidence="4" id="KW-0747">Spliceosome</keyword>
<dbReference type="GO" id="GO:0003682">
    <property type="term" value="F:chromatin binding"/>
    <property type="evidence" value="ECO:0007669"/>
    <property type="project" value="EnsemblFungi"/>
</dbReference>
<dbReference type="PANTHER" id="PTHR11246:SF3">
    <property type="entry name" value="CROOKED NECK-LIKE PROTEIN 1"/>
    <property type="match status" value="1"/>
</dbReference>
<dbReference type="EMBL" id="MCFH01000033">
    <property type="protein sequence ID" value="ORX46855.1"/>
    <property type="molecule type" value="Genomic_DNA"/>
</dbReference>
<dbReference type="GO" id="GO:0000974">
    <property type="term" value="C:Prp19 complex"/>
    <property type="evidence" value="ECO:0007669"/>
    <property type="project" value="EnsemblFungi"/>
</dbReference>
<dbReference type="InterPro" id="IPR045075">
    <property type="entry name" value="Syf1-like"/>
</dbReference>
<feature type="compositionally biased region" description="Basic and acidic residues" evidence="9">
    <location>
        <begin position="661"/>
        <end position="685"/>
    </location>
</feature>
<comment type="subcellular location">
    <subcellularLocation>
        <location evidence="1">Nucleus</location>
    </subcellularLocation>
</comment>
<accession>A0A1Y1V587</accession>
<evidence type="ECO:0000256" key="3">
    <source>
        <dbReference type="ARBA" id="ARBA00022664"/>
    </source>
</evidence>
<organism evidence="11 12">
    <name type="scientific">Piromyces finnis</name>
    <dbReference type="NCBI Taxonomy" id="1754191"/>
    <lineage>
        <taxon>Eukaryota</taxon>
        <taxon>Fungi</taxon>
        <taxon>Fungi incertae sedis</taxon>
        <taxon>Chytridiomycota</taxon>
        <taxon>Chytridiomycota incertae sedis</taxon>
        <taxon>Neocallimastigomycetes</taxon>
        <taxon>Neocallimastigales</taxon>
        <taxon>Neocallimastigaceae</taxon>
        <taxon>Piromyces</taxon>
    </lineage>
</organism>
<protein>
    <submittedName>
        <fullName evidence="11">Pre-mRNA-splicing factor clf1</fullName>
    </submittedName>
</protein>
<feature type="compositionally biased region" description="Acidic residues" evidence="9">
    <location>
        <begin position="686"/>
        <end position="698"/>
    </location>
</feature>
<dbReference type="AlphaFoldDB" id="A0A1Y1V587"/>
<comment type="function">
    <text evidence="8">Involved in pre-mRNA splicing and cell cycle progression. Required for the spliceosome assembly and initiation of the DNA replication.</text>
</comment>
<dbReference type="FunFam" id="1.25.40.10:FF:000306">
    <property type="entry name" value="Cell cycle control protein cwf4"/>
    <property type="match status" value="1"/>
</dbReference>
<dbReference type="GO" id="GO:0000785">
    <property type="term" value="C:chromatin"/>
    <property type="evidence" value="ECO:0007669"/>
    <property type="project" value="EnsemblFungi"/>
</dbReference>
<name>A0A1Y1V587_9FUNG</name>
<dbReference type="GO" id="GO:0006270">
    <property type="term" value="P:DNA replication initiation"/>
    <property type="evidence" value="ECO:0007669"/>
    <property type="project" value="EnsemblFungi"/>
</dbReference>
<dbReference type="SUPFAM" id="SSF48452">
    <property type="entry name" value="TPR-like"/>
    <property type="match status" value="2"/>
</dbReference>
<dbReference type="GO" id="GO:0071006">
    <property type="term" value="C:U2-type catalytic step 1 spliceosome"/>
    <property type="evidence" value="ECO:0007669"/>
    <property type="project" value="EnsemblFungi"/>
</dbReference>
<evidence type="ECO:0000313" key="11">
    <source>
        <dbReference type="EMBL" id="ORX46855.1"/>
    </source>
</evidence>
<evidence type="ECO:0000259" key="10">
    <source>
        <dbReference type="Pfam" id="PF23233"/>
    </source>
</evidence>
<keyword evidence="6" id="KW-0508">mRNA splicing</keyword>
<dbReference type="Proteomes" id="UP000193719">
    <property type="component" value="Unassembled WGS sequence"/>
</dbReference>
<sequence>MDRQSRPSKVKNKNPAPIQITAEQILLEAKERQEQVPKVPKQKITDKEELDDYRLKKRKTFEDVIRRNKGAINKWLQYASWEESQNEMERARSVYERALDIEHRNTSLWTKYAEMEIRHKNINHARNIYDRAVAILPRIDQFWYKYTYMEEMLGNVAGARQVFERWMDWEPTEDAWLAYIKFEKRYHENDRVRSIYERFISLNQHSKNWIKYSKFEEQNHEIERARAIYEQCLATLDEEDIDQHLYISFAKFETRLKEYDRARVIYKYALDHLPKDKTKNLYKEYTQFEKQFGQKDGIEDVILQKRRIKYEEEVENNPNNYDSWIDYIKLEETTNDKEKIREVYERAVGQTPPVNEKRLWQRYIYLWIFYAIWEEQETKDIERAEQIYEKCLSIIPHKTFTFAKIWLLYAKFLIRRFEVGKMRKLLGRAIGLCPKEKLFKGYIEIELKLREFDNARKLYQKYLEWNPGNCYAWIKYGELEIMLGDNELAEGIFEIAVNQPVLDMPEVLWKAYIDFEVNEREWDKARELYKRLLSRTDHVKVWISYANFEASIDDEDIDSVGNARKVFQQGYDNLKKSNLKEERVVLLESWKEFETEKGDEEHLKKVEQMMPKIVKKRRRIEDETGGDQVTWEEYLDYIFPDEEKEKPVFKLLSMAHAWKQKMEEAKSNEDGKKKDDEKEKGPKNDDNDDDDDDDDDDE</sequence>
<dbReference type="FunFam" id="1.25.40.10:FF:000796">
    <property type="entry name" value="Crooked neck pre-mRNA splicing factor 1"/>
    <property type="match status" value="1"/>
</dbReference>
<proteinExistence type="inferred from homology"/>
<feature type="region of interest" description="Disordered" evidence="9">
    <location>
        <begin position="661"/>
        <end position="698"/>
    </location>
</feature>
<dbReference type="GO" id="GO:0071007">
    <property type="term" value="C:U2-type catalytic step 2 spliceosome"/>
    <property type="evidence" value="ECO:0007669"/>
    <property type="project" value="EnsemblFungi"/>
</dbReference>
<evidence type="ECO:0000256" key="2">
    <source>
        <dbReference type="ARBA" id="ARBA00008644"/>
    </source>
</evidence>
<reference evidence="11 12" key="1">
    <citation type="submission" date="2016-08" db="EMBL/GenBank/DDBJ databases">
        <title>Genomes of anaerobic fungi encode conserved fungal cellulosomes for biomass hydrolysis.</title>
        <authorList>
            <consortium name="DOE Joint Genome Institute"/>
            <person name="Haitjema C.H."/>
            <person name="Gilmore S.P."/>
            <person name="Henske J.K."/>
            <person name="Solomon K.V."/>
            <person name="De Groot R."/>
            <person name="Kuo A."/>
            <person name="Mondo S.J."/>
            <person name="Salamov A.A."/>
            <person name="Labutti K."/>
            <person name="Zhao Z."/>
            <person name="Chiniquy J."/>
            <person name="Barry K."/>
            <person name="Brewer H.M."/>
            <person name="Purvine S.O."/>
            <person name="Wright A.T."/>
            <person name="Boxma B."/>
            <person name="Van Alen T."/>
            <person name="Hackstein J.H."/>
            <person name="Baker S.E."/>
            <person name="Grigoriev I.V."/>
            <person name="O'Malley M.A."/>
        </authorList>
    </citation>
    <scope>NUCLEOTIDE SEQUENCE [LARGE SCALE GENOMIC DNA]</scope>
    <source>
        <strain evidence="12">finn</strain>
    </source>
</reference>
<evidence type="ECO:0000256" key="1">
    <source>
        <dbReference type="ARBA" id="ARBA00004123"/>
    </source>
</evidence>
<evidence type="ECO:0000256" key="4">
    <source>
        <dbReference type="ARBA" id="ARBA00022728"/>
    </source>
</evidence>
<dbReference type="Pfam" id="PF23241">
    <property type="entry name" value="HAT_PRP39_C"/>
    <property type="match status" value="1"/>
</dbReference>
<evidence type="ECO:0000256" key="6">
    <source>
        <dbReference type="ARBA" id="ARBA00023187"/>
    </source>
</evidence>
<feature type="domain" description="Pre-mRNA-splicing factor Syf1-like N-terminal HAT-repeats" evidence="10">
    <location>
        <begin position="60"/>
        <end position="203"/>
    </location>
</feature>
<gene>
    <name evidence="11" type="ORF">BCR36DRAFT_331001</name>
</gene>
<dbReference type="SMART" id="SM00386">
    <property type="entry name" value="HAT"/>
    <property type="match status" value="14"/>
</dbReference>
<dbReference type="OrthoDB" id="541719at2759"/>
<keyword evidence="7" id="KW-0539">Nucleus</keyword>
<evidence type="ECO:0000313" key="12">
    <source>
        <dbReference type="Proteomes" id="UP000193719"/>
    </source>
</evidence>
<evidence type="ECO:0000256" key="7">
    <source>
        <dbReference type="ARBA" id="ARBA00023242"/>
    </source>
</evidence>
<comment type="caution">
    <text evidence="11">The sequence shown here is derived from an EMBL/GenBank/DDBJ whole genome shotgun (WGS) entry which is preliminary data.</text>
</comment>
<dbReference type="Gene3D" id="1.25.40.10">
    <property type="entry name" value="Tetratricopeptide repeat domain"/>
    <property type="match status" value="4"/>
</dbReference>
<dbReference type="GO" id="GO:0003688">
    <property type="term" value="F:DNA replication origin binding"/>
    <property type="evidence" value="ECO:0007669"/>
    <property type="project" value="EnsemblFungi"/>
</dbReference>
<dbReference type="GO" id="GO:0071008">
    <property type="term" value="C:U2-type post-mRNA release spliceosomal complex"/>
    <property type="evidence" value="ECO:0007669"/>
    <property type="project" value="EnsemblFungi"/>
</dbReference>
<dbReference type="PANTHER" id="PTHR11246">
    <property type="entry name" value="PRE-MRNA SPLICING FACTOR"/>
    <property type="match status" value="1"/>
</dbReference>
<dbReference type="FunFam" id="1.25.40.10:FF:000048">
    <property type="entry name" value="Cell cycle control protein"/>
    <property type="match status" value="1"/>
</dbReference>
<keyword evidence="12" id="KW-1185">Reference proteome</keyword>
<evidence type="ECO:0000256" key="5">
    <source>
        <dbReference type="ARBA" id="ARBA00022737"/>
    </source>
</evidence>
<dbReference type="GO" id="GO:0000354">
    <property type="term" value="P:cis assembly of pre-catalytic spliceosome"/>
    <property type="evidence" value="ECO:0007669"/>
    <property type="project" value="EnsemblFungi"/>
</dbReference>